<keyword evidence="4" id="KW-0378">Hydrolase</keyword>
<dbReference type="CDD" id="cd09203">
    <property type="entry name" value="PLDc_N_DEXD_b1"/>
    <property type="match status" value="1"/>
</dbReference>
<dbReference type="CDD" id="cd18032">
    <property type="entry name" value="DEXHc_RE_I_III_res"/>
    <property type="match status" value="1"/>
</dbReference>
<dbReference type="InterPro" id="IPR006935">
    <property type="entry name" value="Helicase/UvrB_N"/>
</dbReference>
<keyword evidence="5" id="KW-1185">Reference proteome</keyword>
<feature type="domain" description="Helicase ATP-binding" evidence="2">
    <location>
        <begin position="349"/>
        <end position="506"/>
    </location>
</feature>
<protein>
    <submittedName>
        <fullName evidence="4">Restriction endonuclease subunit R</fullName>
    </submittedName>
</protein>
<accession>A0A0G3FY20</accession>
<proteinExistence type="predicted"/>
<dbReference type="InterPro" id="IPR052511">
    <property type="entry name" value="ATP-dep_Helicase"/>
</dbReference>
<dbReference type="Pfam" id="PF04851">
    <property type="entry name" value="ResIII"/>
    <property type="match status" value="1"/>
</dbReference>
<dbReference type="InterPro" id="IPR021835">
    <property type="entry name" value="DUF3427"/>
</dbReference>
<dbReference type="Proteomes" id="UP000064201">
    <property type="component" value="Chromosome"/>
</dbReference>
<keyword evidence="4" id="KW-0255">Endonuclease</keyword>
<dbReference type="EMBL" id="CP011367">
    <property type="protein sequence ID" value="AKJ93880.1"/>
    <property type="molecule type" value="Genomic_DNA"/>
</dbReference>
<dbReference type="PROSITE" id="PS51192">
    <property type="entry name" value="HELICASE_ATP_BIND_1"/>
    <property type="match status" value="1"/>
</dbReference>
<dbReference type="PATRIC" id="fig|106634.4.peg.42"/>
<dbReference type="OrthoDB" id="9804086at2"/>
<dbReference type="SMART" id="SM00490">
    <property type="entry name" value="HELICc"/>
    <property type="match status" value="1"/>
</dbReference>
<organism evidence="4 5">
    <name type="scientific">Thioalkalivibrio versutus</name>
    <dbReference type="NCBI Taxonomy" id="106634"/>
    <lineage>
        <taxon>Bacteria</taxon>
        <taxon>Pseudomonadati</taxon>
        <taxon>Pseudomonadota</taxon>
        <taxon>Gammaproteobacteria</taxon>
        <taxon>Chromatiales</taxon>
        <taxon>Ectothiorhodospiraceae</taxon>
        <taxon>Thioalkalivibrio</taxon>
    </lineage>
</organism>
<dbReference type="GO" id="GO:0004519">
    <property type="term" value="F:endonuclease activity"/>
    <property type="evidence" value="ECO:0007669"/>
    <property type="project" value="UniProtKB-KW"/>
</dbReference>
<dbReference type="Pfam" id="PF00271">
    <property type="entry name" value="Helicase_C"/>
    <property type="match status" value="1"/>
</dbReference>
<keyword evidence="4" id="KW-0540">Nuclease</keyword>
<dbReference type="SUPFAM" id="SSF56024">
    <property type="entry name" value="Phospholipase D/nuclease"/>
    <property type="match status" value="1"/>
</dbReference>
<dbReference type="PROSITE" id="PS51194">
    <property type="entry name" value="HELICASE_CTER"/>
    <property type="match status" value="1"/>
</dbReference>
<dbReference type="GO" id="GO:0003677">
    <property type="term" value="F:DNA binding"/>
    <property type="evidence" value="ECO:0007669"/>
    <property type="project" value="InterPro"/>
</dbReference>
<dbReference type="GO" id="GO:0005524">
    <property type="term" value="F:ATP binding"/>
    <property type="evidence" value="ECO:0007669"/>
    <property type="project" value="InterPro"/>
</dbReference>
<dbReference type="PANTHER" id="PTHR47962">
    <property type="entry name" value="ATP-DEPENDENT HELICASE LHR-RELATED-RELATED"/>
    <property type="match status" value="1"/>
</dbReference>
<reference evidence="4 5" key="1">
    <citation type="submission" date="2015-04" db="EMBL/GenBank/DDBJ databases">
        <title>Complete Sequence for the Genome of the Thioalkalivibrio versutus D301.</title>
        <authorList>
            <person name="Mu T."/>
            <person name="Zhou J."/>
            <person name="Xu X."/>
        </authorList>
    </citation>
    <scope>NUCLEOTIDE SEQUENCE [LARGE SCALE GENOMIC DNA]</scope>
    <source>
        <strain evidence="4 5">D301</strain>
    </source>
</reference>
<dbReference type="STRING" id="106634.TVD_00215"/>
<gene>
    <name evidence="4" type="ORF">TVD_00215</name>
</gene>
<dbReference type="InterPro" id="IPR014001">
    <property type="entry name" value="Helicase_ATP-bd"/>
</dbReference>
<evidence type="ECO:0000259" key="2">
    <source>
        <dbReference type="PROSITE" id="PS51192"/>
    </source>
</evidence>
<dbReference type="Gene3D" id="3.30.870.10">
    <property type="entry name" value="Endonuclease Chain A"/>
    <property type="match status" value="1"/>
</dbReference>
<feature type="region of interest" description="Disordered" evidence="1">
    <location>
        <begin position="119"/>
        <end position="138"/>
    </location>
</feature>
<evidence type="ECO:0000256" key="1">
    <source>
        <dbReference type="SAM" id="MobiDB-lite"/>
    </source>
</evidence>
<dbReference type="InterPro" id="IPR027417">
    <property type="entry name" value="P-loop_NTPase"/>
</dbReference>
<dbReference type="SUPFAM" id="SSF52540">
    <property type="entry name" value="P-loop containing nucleoside triphosphate hydrolases"/>
    <property type="match status" value="1"/>
</dbReference>
<dbReference type="KEGG" id="tvr:TVD_00215"/>
<dbReference type="RefSeq" id="WP_047250477.1">
    <property type="nucleotide sequence ID" value="NZ_CP011367.1"/>
</dbReference>
<evidence type="ECO:0000313" key="5">
    <source>
        <dbReference type="Proteomes" id="UP000064201"/>
    </source>
</evidence>
<dbReference type="InterPro" id="IPR001650">
    <property type="entry name" value="Helicase_C-like"/>
</dbReference>
<sequence>MSRDDAAKALSGARWIGLHERLDTPRVRQALEALGLEDHARWSQVLEGDDLAISLVAELAQRLGERAGELRENGHEDWTRAVQGLADALAAAGHPLSGIEEDLPQPPFRQLLEVRSPAADRVGRQETPRPDVPLALSSLLTGSDRTPSLVTQIEKELASAERADWLVSFIKWSGIRALRETLKRFTETPTADGSPRLRIATTSYLGATDLKAIEFLLGLPNTEIRVSYDTHRTRLHAKAYLFHRSTGFGSAYIGSANVSRVAMDEGLEWTAKVSEYELPHMWRQIEASFESHWADPAEFEPLTMDDLPRLQQALESESSSGPGAQKDATAFFDLRPYAFQQEILEDIQRERRSGIDRHLVIAATGTGKSMIAAFDYRRFARDQADKGRPSLLFIAHREEILRQAMASFRQVLQDHEFGDLLVGGARPSQDRHLFCTVASWNSRDLDRLDPAHFDYVVLDEAHHSSAGSYQRILDHVRPKCLLGLTATPERTDADDIRKHFGQRYTHEIRLPDAIERRLLVPFHYFGVADHESVDLSRVSWQRGGYNAEELEGVFTGNRARADWVLRQAHEHATDLGSVRGLGFCISRAHARFMAEHFSAKQVPSAVLTGESSDYERQSVQRDLREGRIRFIFTVDLYNEGVDLPEVDTVLLLRPTESLTVYLQQMGRGLRLHEGKPHLTVLDFVAPQDRRFRYADRFRALSARPEKRVDHQIQEGFPWLPSGCLIHLDRLATQRVLDNIRAQINRQRPQIVRELKSCFQEDIDSASLPKMLDCLHMDDAEDLLRKDLPSRLRADCGGESTEALGPYASSLKRGLQRLARCDDRQLLETLQTHLAQPAANVEQLAEEDRLRLSLVHSTLWGKIRPGDGDLSAVDGFVREQRPLYRDLQEVAAWRRERIVPASGITFPEQTGPLELHASYTREQILLALGLGSLEKPITQQEGVRHVPERRVDALFVTLEKSEQEFSPTTMYEDYALNERRFHWQSQSGTSPTSQTGQRYIHHEELGYTPMLFIRPAKRDATGLSQPFTFCGPVRYQRHEGSKPMSIVWELDYELPARLLHLARRTVL</sequence>
<dbReference type="PANTHER" id="PTHR47962:SF7">
    <property type="entry name" value="MITOCHONDRIAL ATP-DEPENDENT HELICASE IRC3-RELATED"/>
    <property type="match status" value="1"/>
</dbReference>
<dbReference type="AlphaFoldDB" id="A0A0G3FY20"/>
<name>A0A0G3FY20_9GAMM</name>
<evidence type="ECO:0000313" key="4">
    <source>
        <dbReference type="EMBL" id="AKJ93880.1"/>
    </source>
</evidence>
<evidence type="ECO:0000259" key="3">
    <source>
        <dbReference type="PROSITE" id="PS51194"/>
    </source>
</evidence>
<dbReference type="CDD" id="cd18799">
    <property type="entry name" value="SF2_C_EcoAI-like"/>
    <property type="match status" value="1"/>
</dbReference>
<dbReference type="REBASE" id="113654">
    <property type="entry name" value="Tve301ORF215P"/>
</dbReference>
<dbReference type="Gene3D" id="3.40.50.300">
    <property type="entry name" value="P-loop containing nucleotide triphosphate hydrolases"/>
    <property type="match status" value="2"/>
</dbReference>
<dbReference type="GO" id="GO:0016887">
    <property type="term" value="F:ATP hydrolysis activity"/>
    <property type="evidence" value="ECO:0007669"/>
    <property type="project" value="TreeGrafter"/>
</dbReference>
<dbReference type="SMART" id="SM00487">
    <property type="entry name" value="DEXDc"/>
    <property type="match status" value="1"/>
</dbReference>
<feature type="domain" description="Helicase C-terminal" evidence="3">
    <location>
        <begin position="564"/>
        <end position="716"/>
    </location>
</feature>
<dbReference type="Pfam" id="PF11907">
    <property type="entry name" value="DUF3427"/>
    <property type="match status" value="1"/>
</dbReference>